<dbReference type="PANTHER" id="PTHR48047">
    <property type="entry name" value="GLYCOSYLTRANSFERASE"/>
    <property type="match status" value="1"/>
</dbReference>
<dbReference type="PANTHER" id="PTHR48047:SF123">
    <property type="entry name" value="GLYCOSYLTRANSFERASE"/>
    <property type="match status" value="1"/>
</dbReference>
<organism evidence="2 3">
    <name type="scientific">Datura stramonium</name>
    <name type="common">Jimsonweed</name>
    <name type="synonym">Common thornapple</name>
    <dbReference type="NCBI Taxonomy" id="4076"/>
    <lineage>
        <taxon>Eukaryota</taxon>
        <taxon>Viridiplantae</taxon>
        <taxon>Streptophyta</taxon>
        <taxon>Embryophyta</taxon>
        <taxon>Tracheophyta</taxon>
        <taxon>Spermatophyta</taxon>
        <taxon>Magnoliopsida</taxon>
        <taxon>eudicotyledons</taxon>
        <taxon>Gunneridae</taxon>
        <taxon>Pentapetalae</taxon>
        <taxon>asterids</taxon>
        <taxon>lamiids</taxon>
        <taxon>Solanales</taxon>
        <taxon>Solanaceae</taxon>
        <taxon>Solanoideae</taxon>
        <taxon>Datureae</taxon>
        <taxon>Datura</taxon>
    </lineage>
</organism>
<evidence type="ECO:0000256" key="1">
    <source>
        <dbReference type="ARBA" id="ARBA00009995"/>
    </source>
</evidence>
<evidence type="ECO:0000313" key="2">
    <source>
        <dbReference type="EMBL" id="MCD9645074.1"/>
    </source>
</evidence>
<reference evidence="2 3" key="1">
    <citation type="journal article" date="2021" name="BMC Genomics">
        <title>Datura genome reveals duplications of psychoactive alkaloid biosynthetic genes and high mutation rate following tissue culture.</title>
        <authorList>
            <person name="Rajewski A."/>
            <person name="Carter-House D."/>
            <person name="Stajich J."/>
            <person name="Litt A."/>
        </authorList>
    </citation>
    <scope>NUCLEOTIDE SEQUENCE [LARGE SCALE GENOMIC DNA]</scope>
    <source>
        <strain evidence="2">AR-01</strain>
    </source>
</reference>
<dbReference type="Gene3D" id="3.40.50.2000">
    <property type="entry name" value="Glycogen Phosphorylase B"/>
    <property type="match status" value="1"/>
</dbReference>
<dbReference type="Proteomes" id="UP000823775">
    <property type="component" value="Unassembled WGS sequence"/>
</dbReference>
<evidence type="ECO:0000313" key="3">
    <source>
        <dbReference type="Proteomes" id="UP000823775"/>
    </source>
</evidence>
<accession>A0ABS8VDZ2</accession>
<gene>
    <name evidence="2" type="ORF">HAX54_033749</name>
</gene>
<comment type="similarity">
    <text evidence="1">Belongs to the UDP-glycosyltransferase family.</text>
</comment>
<dbReference type="EMBL" id="JACEIK010004330">
    <property type="protein sequence ID" value="MCD9645074.1"/>
    <property type="molecule type" value="Genomic_DNA"/>
</dbReference>
<protein>
    <submittedName>
        <fullName evidence="2">Uncharacterized protein</fullName>
    </submittedName>
</protein>
<name>A0ABS8VDZ2_DATST</name>
<dbReference type="SUPFAM" id="SSF53756">
    <property type="entry name" value="UDP-Glycosyltransferase/glycogen phosphorylase"/>
    <property type="match status" value="1"/>
</dbReference>
<proteinExistence type="inferred from homology"/>
<keyword evidence="3" id="KW-1185">Reference proteome</keyword>
<sequence>MQYPPQNPARIPPLVTSAAGDCIRCASSLCCFELVLLFLPAYGGGAEYDATSSLRCRSFSLYSLVFGLTHETSFPLAFSSNHNGRTVFVDESAYLSSNWKKNTRKLKLTMFNSRPKKDDSDIKARRRFCSEQESSWHHPDCLIAGTFFPWTVDVAAKLGIPRLVFNGTGLLPLCAYHSLIDHKPHLKVESEAEEFIIPGLPHTLKMSRQQISDHLKDKQKPQTEIVKDIMRAEIISYGAIVNSFYELEPNYVKQL</sequence>
<comment type="caution">
    <text evidence="2">The sequence shown here is derived from an EMBL/GenBank/DDBJ whole genome shotgun (WGS) entry which is preliminary data.</text>
</comment>